<gene>
    <name evidence="3" type="ORF">ALPR1_09785</name>
</gene>
<evidence type="ECO:0000313" key="4">
    <source>
        <dbReference type="Proteomes" id="UP000003919"/>
    </source>
</evidence>
<organism evidence="3 4">
    <name type="scientific">Algoriphagus machipongonensis</name>
    <dbReference type="NCBI Taxonomy" id="388413"/>
    <lineage>
        <taxon>Bacteria</taxon>
        <taxon>Pseudomonadati</taxon>
        <taxon>Bacteroidota</taxon>
        <taxon>Cytophagia</taxon>
        <taxon>Cytophagales</taxon>
        <taxon>Cyclobacteriaceae</taxon>
        <taxon>Algoriphagus</taxon>
    </lineage>
</organism>
<dbReference type="GO" id="GO:0004553">
    <property type="term" value="F:hydrolase activity, hydrolyzing O-glycosyl compounds"/>
    <property type="evidence" value="ECO:0007669"/>
    <property type="project" value="UniProtKB-ARBA"/>
</dbReference>
<dbReference type="HOGENOM" id="CLU_003772_1_0_10"/>
<dbReference type="Gene3D" id="2.60.120.260">
    <property type="entry name" value="Galactose-binding domain-like"/>
    <property type="match status" value="1"/>
</dbReference>
<protein>
    <recommendedName>
        <fullName evidence="2">Beta-mannosidase-like galactose-binding domain-containing protein</fullName>
    </recommendedName>
</protein>
<dbReference type="InterPro" id="IPR054593">
    <property type="entry name" value="Beta-mannosidase-like_N2"/>
</dbReference>
<dbReference type="EMBL" id="AAXU02000001">
    <property type="protein sequence ID" value="EAZ82496.1"/>
    <property type="molecule type" value="Genomic_DNA"/>
</dbReference>
<dbReference type="EMBL" id="CM001023">
    <property type="protein sequence ID" value="EAZ82496.1"/>
    <property type="molecule type" value="Genomic_DNA"/>
</dbReference>
<dbReference type="RefSeq" id="WP_008200170.1">
    <property type="nucleotide sequence ID" value="NZ_CM001023.1"/>
</dbReference>
<dbReference type="SUPFAM" id="SSF49785">
    <property type="entry name" value="Galactose-binding domain-like"/>
    <property type="match status" value="1"/>
</dbReference>
<dbReference type="InterPro" id="IPR053161">
    <property type="entry name" value="Ulvan_degrading_GH"/>
</dbReference>
<proteinExistence type="predicted"/>
<dbReference type="Proteomes" id="UP000003919">
    <property type="component" value="Chromosome"/>
</dbReference>
<name>A3HRM8_9BACT</name>
<dbReference type="PANTHER" id="PTHR36848:SF2">
    <property type="entry name" value="SECRETED PROTEIN"/>
    <property type="match status" value="1"/>
</dbReference>
<keyword evidence="4" id="KW-1185">Reference proteome</keyword>
<keyword evidence="1" id="KW-0378">Hydrolase</keyword>
<dbReference type="AlphaFoldDB" id="A3HRM8"/>
<accession>A3HRM8</accession>
<dbReference type="NCBIfam" id="NF045579">
    <property type="entry name" value="rhamnoside_JR"/>
    <property type="match status" value="1"/>
</dbReference>
<dbReference type="STRING" id="388413.ALPR1_09785"/>
<dbReference type="Pfam" id="PF17132">
    <property type="entry name" value="Glyco_hydro_106"/>
    <property type="match status" value="2"/>
</dbReference>
<feature type="domain" description="Beta-mannosidase-like galactose-binding" evidence="2">
    <location>
        <begin position="805"/>
        <end position="889"/>
    </location>
</feature>
<evidence type="ECO:0000313" key="3">
    <source>
        <dbReference type="EMBL" id="EAZ82496.1"/>
    </source>
</evidence>
<evidence type="ECO:0000259" key="2">
    <source>
        <dbReference type="Pfam" id="PF22666"/>
    </source>
</evidence>
<reference evidence="3 4" key="1">
    <citation type="journal article" date="2011" name="J. Bacteriol.">
        <title>Complete genome sequence of Algoriphagus sp. PR1, bacterial prey of a colony-forming choanoflagellate.</title>
        <authorList>
            <person name="Alegado R.A."/>
            <person name="Ferriera S."/>
            <person name="Nusbaum C."/>
            <person name="Young S.K."/>
            <person name="Zeng Q."/>
            <person name="Imamovic A."/>
            <person name="Fairclough S.R."/>
            <person name="King N."/>
        </authorList>
    </citation>
    <scope>NUCLEOTIDE SEQUENCE [LARGE SCALE GENOMIC DNA]</scope>
    <source>
        <strain evidence="3 4">PR1</strain>
    </source>
</reference>
<sequence>MPLKTIFLFVLSLFIFWPLTPDKEEVKKPEDWPEITQTAKPWTRWWWMGNAVDETNLSSLLTNYQESGLGGVEIAPIYGAKGYEDRYLDFLSDDWLDMLDFTINKAKDLGMGVDMTQGTGWPYGGPQVGRNEAASRMIIQDYSLKAGGKLNSPILFQRKSERQPMAELIAVMGYNDSGAAIELTEYLDAQGNLNWEADGDWDLKAIFLDKTGQMVKRAAPGGVGFTLDHFSKSAVDAYNQYFEEKMASKDFDIRAFYNDSFEVYGADFTATFFEDFERLRGYDLKQYLPYLESEENSEMVRRVKSDYRETINDLLISNFTRNWTSWAHSQSKLTKNQAHGSPGNLLDLYGAVDIPECETFGSSYFPIPGLRRDSADIRNVDPDPIMLKFASSAAHIKSKNLTSSETFTWLGEHFKSSYSQMKPEVEQAFLAGVNHIFYHGVTYSPSDVSYPGWLFYASLNLTQNNSLWPHFNEFNQFITRSQSILQAGNPDNELLVYWPVYDVWAEPKGKMEMITVHAVDEWLHSTEFYQLSSSLMEAGYSLDFISDEMIASSKAVQGNIQTSKNNQAKVLIIPETEFMPMSTLEKIIQLAQNGAKVIFQSKPKSIPGIHQNQGALQSSFDQLWASLNFQNGVSQQGKGNITLSDKISETLIKQGINREQLVDAGLDFIRRKTVNETYYFIANHSANTVNQRINLANEAETVILMDPLTGKTGVLNSVLSAGQTSIDLYMKSGESIFLKLLEKDVSTQLEEWPDYSEIQGTYDLSENWKLEFENGQPELPAPMQMDVISPWTDRGNVAADNFSGQATYSTTFDFDKTEGKSYLLTIDQVYESAKIKINGEYAGGIWSIPYQLDISAHLKDGQNTMQIEVANLMANSIRYLDRNHIEWRNYHEINFVNIDYKPFDASNWKTMPSGIGGKVKILEF</sequence>
<dbReference type="OrthoDB" id="9761519at2"/>
<dbReference type="Pfam" id="PF22666">
    <property type="entry name" value="Glyco_hydro_2_N2"/>
    <property type="match status" value="1"/>
</dbReference>
<evidence type="ECO:0000256" key="1">
    <source>
        <dbReference type="ARBA" id="ARBA00022801"/>
    </source>
</evidence>
<dbReference type="InterPro" id="IPR008979">
    <property type="entry name" value="Galactose-bd-like_sf"/>
</dbReference>
<comment type="caution">
    <text evidence="3">The sequence shown here is derived from an EMBL/GenBank/DDBJ whole genome shotgun (WGS) entry which is preliminary data.</text>
</comment>
<dbReference type="eggNOG" id="COG3250">
    <property type="taxonomic scope" value="Bacteria"/>
</dbReference>
<dbReference type="PANTHER" id="PTHR36848">
    <property type="entry name" value="DNA-BINDING PROTEIN (PUTATIVE SECRETED PROTEIN)-RELATED"/>
    <property type="match status" value="1"/>
</dbReference>